<evidence type="ECO:0000313" key="4">
    <source>
        <dbReference type="Proteomes" id="UP000594468"/>
    </source>
</evidence>
<dbReference type="InterPro" id="IPR000192">
    <property type="entry name" value="Aminotrans_V_dom"/>
</dbReference>
<gene>
    <name evidence="3" type="ORF">G4Y79_02185</name>
</gene>
<dbReference type="PANTHER" id="PTHR43092">
    <property type="entry name" value="L-CYSTEINE DESULFHYDRASE"/>
    <property type="match status" value="1"/>
</dbReference>
<reference evidence="3 4" key="1">
    <citation type="submission" date="2020-02" db="EMBL/GenBank/DDBJ databases">
        <authorList>
            <person name="Zheng R.K."/>
            <person name="Sun C.M."/>
        </authorList>
    </citation>
    <scope>NUCLEOTIDE SEQUENCE [LARGE SCALE GENOMIC DNA]</scope>
    <source>
        <strain evidence="4">rifampicinis</strain>
    </source>
</reference>
<keyword evidence="1" id="KW-0663">Pyridoxal phosphate</keyword>
<protein>
    <submittedName>
        <fullName evidence="3">Aminotransferase class V-fold PLP-dependent enzyme</fullName>
    </submittedName>
</protein>
<organism evidence="3 4">
    <name type="scientific">Phototrophicus methaneseepsis</name>
    <dbReference type="NCBI Taxonomy" id="2710758"/>
    <lineage>
        <taxon>Bacteria</taxon>
        <taxon>Bacillati</taxon>
        <taxon>Chloroflexota</taxon>
        <taxon>Candidatus Thermofontia</taxon>
        <taxon>Phototrophicales</taxon>
        <taxon>Phototrophicaceae</taxon>
        <taxon>Phototrophicus</taxon>
    </lineage>
</organism>
<accession>A0A7S8IF37</accession>
<keyword evidence="3" id="KW-0808">Transferase</keyword>
<dbReference type="SUPFAM" id="SSF53383">
    <property type="entry name" value="PLP-dependent transferases"/>
    <property type="match status" value="1"/>
</dbReference>
<evidence type="ECO:0000256" key="1">
    <source>
        <dbReference type="ARBA" id="ARBA00022898"/>
    </source>
</evidence>
<sequence length="377" mass="41843">MQEHWLVDPTVTFLNHGSFGACPEPVFKAYQDWQRALELQPVEFMGRRYDGLMDEARSQLAAYVGVPTKDLIFMPNATVALNLVARSLDLQPGDVIVLSNHEYGAVEKTWQYVANKTGARLLIKDLPLPLTDPQQIVDALFSDLPAQTKAICVSHISSPTALIFPIAEICQRAQALGLLSIIDGAHAPGQIPLDITALGADFYTGNCHKWLCAPKGSAFLYVKEAHQPMMDPLVISWGWGWPDSDFISMNQWQGTRDVAAYLTVPTAIAYQKEHDWDAVRERCHALAIETLHRIADLTELAPVASDSFYGQMVAAPLPDVDPTTLKTRLYDDYRIEVPTTQLGMTKDVGPYYIRVSFQAYNTRADADKLLQALAALL</sequence>
<keyword evidence="4" id="KW-1185">Reference proteome</keyword>
<name>A0A7S8IF37_9CHLR</name>
<dbReference type="KEGG" id="pmet:G4Y79_02185"/>
<evidence type="ECO:0000259" key="2">
    <source>
        <dbReference type="Pfam" id="PF00266"/>
    </source>
</evidence>
<dbReference type="PANTHER" id="PTHR43092:SF2">
    <property type="entry name" value="HERCYNYLCYSTEINE SULFOXIDE LYASE"/>
    <property type="match status" value="1"/>
</dbReference>
<dbReference type="AlphaFoldDB" id="A0A7S8IF37"/>
<proteinExistence type="predicted"/>
<dbReference type="InterPro" id="IPR015424">
    <property type="entry name" value="PyrdxlP-dep_Trfase"/>
</dbReference>
<dbReference type="Pfam" id="PF00266">
    <property type="entry name" value="Aminotran_5"/>
    <property type="match status" value="1"/>
</dbReference>
<dbReference type="Proteomes" id="UP000594468">
    <property type="component" value="Chromosome"/>
</dbReference>
<dbReference type="Gene3D" id="3.90.1150.10">
    <property type="entry name" value="Aspartate Aminotransferase, domain 1"/>
    <property type="match status" value="1"/>
</dbReference>
<dbReference type="EMBL" id="CP062983">
    <property type="protein sequence ID" value="QPC83206.1"/>
    <property type="molecule type" value="Genomic_DNA"/>
</dbReference>
<feature type="domain" description="Aminotransferase class V" evidence="2">
    <location>
        <begin position="42"/>
        <end position="369"/>
    </location>
</feature>
<dbReference type="Gene3D" id="3.40.640.10">
    <property type="entry name" value="Type I PLP-dependent aspartate aminotransferase-like (Major domain)"/>
    <property type="match status" value="1"/>
</dbReference>
<keyword evidence="3" id="KW-0032">Aminotransferase</keyword>
<dbReference type="InterPro" id="IPR015421">
    <property type="entry name" value="PyrdxlP-dep_Trfase_major"/>
</dbReference>
<dbReference type="GO" id="GO:0008483">
    <property type="term" value="F:transaminase activity"/>
    <property type="evidence" value="ECO:0007669"/>
    <property type="project" value="UniProtKB-KW"/>
</dbReference>
<evidence type="ECO:0000313" key="3">
    <source>
        <dbReference type="EMBL" id="QPC83206.1"/>
    </source>
</evidence>
<dbReference type="InterPro" id="IPR015422">
    <property type="entry name" value="PyrdxlP-dep_Trfase_small"/>
</dbReference>
<dbReference type="RefSeq" id="WP_195171273.1">
    <property type="nucleotide sequence ID" value="NZ_CP062983.1"/>
</dbReference>